<accession>A0A2A2JLI5</accession>
<reference evidence="2 3" key="1">
    <citation type="journal article" date="2017" name="Curr. Biol.">
        <title>Genome architecture and evolution of a unichromosomal asexual nematode.</title>
        <authorList>
            <person name="Fradin H."/>
            <person name="Zegar C."/>
            <person name="Gutwein M."/>
            <person name="Lucas J."/>
            <person name="Kovtun M."/>
            <person name="Corcoran D."/>
            <person name="Baugh L.R."/>
            <person name="Kiontke K."/>
            <person name="Gunsalus K."/>
            <person name="Fitch D.H."/>
            <person name="Piano F."/>
        </authorList>
    </citation>
    <scope>NUCLEOTIDE SEQUENCE [LARGE SCALE GENOMIC DNA]</scope>
    <source>
        <strain evidence="2">PF1309</strain>
    </source>
</reference>
<evidence type="ECO:0008006" key="4">
    <source>
        <dbReference type="Google" id="ProtNLM"/>
    </source>
</evidence>
<organism evidence="2 3">
    <name type="scientific">Diploscapter pachys</name>
    <dbReference type="NCBI Taxonomy" id="2018661"/>
    <lineage>
        <taxon>Eukaryota</taxon>
        <taxon>Metazoa</taxon>
        <taxon>Ecdysozoa</taxon>
        <taxon>Nematoda</taxon>
        <taxon>Chromadorea</taxon>
        <taxon>Rhabditida</taxon>
        <taxon>Rhabditina</taxon>
        <taxon>Rhabditomorpha</taxon>
        <taxon>Rhabditoidea</taxon>
        <taxon>Rhabditidae</taxon>
        <taxon>Diploscapter</taxon>
    </lineage>
</organism>
<protein>
    <recommendedName>
        <fullName evidence="4">Chondroitin proteoglycan 4 domain-containing protein</fullName>
    </recommendedName>
</protein>
<dbReference type="PANTHER" id="PTHR34401:SF3">
    <property type="entry name" value="DB DOMAIN-CONTAINING PROTEIN"/>
    <property type="match status" value="1"/>
</dbReference>
<evidence type="ECO:0000313" key="2">
    <source>
        <dbReference type="EMBL" id="PAV62507.1"/>
    </source>
</evidence>
<name>A0A2A2JLI5_9BILA</name>
<dbReference type="Proteomes" id="UP000218231">
    <property type="component" value="Unassembled WGS sequence"/>
</dbReference>
<dbReference type="AlphaFoldDB" id="A0A2A2JLI5"/>
<dbReference type="PANTHER" id="PTHR34401">
    <property type="entry name" value="PROTEIN CBG12388-RELATED"/>
    <property type="match status" value="1"/>
</dbReference>
<sequence>MELTRAVLSISTLFCLISFSSAEMIRQCMCQESDACLAPGIGGLMACGDKCQHHVASTGASYAALRQCLQQAEPRIQGIAQCQKRQHANSCARGPGGMVQKRYLETLKLAAFTEINRMLSRSGVTGNVQQFLGVGRKFAGCVLKCMERSSIGRCYKDLNCGLDLPSDATLVQSAKQCAIQSGFNTQGIQQLCNCAANAGIRLTTNQNNFSSLFAWLSGKRSVLWAALLLHGIVLFDAVIRLRPFVRYLLDDDDVGNVVCLHIVEDSIVDVAVLDVETQDEIARVEQVAEMRSCGELLCVCSPDLVTSLQPNISQFVLLADQSVTRLKILSFFRR</sequence>
<keyword evidence="1" id="KW-0732">Signal</keyword>
<dbReference type="EMBL" id="LIAE01010359">
    <property type="protein sequence ID" value="PAV62507.1"/>
    <property type="molecule type" value="Genomic_DNA"/>
</dbReference>
<dbReference type="OrthoDB" id="5833681at2759"/>
<comment type="caution">
    <text evidence="2">The sequence shown here is derived from an EMBL/GenBank/DDBJ whole genome shotgun (WGS) entry which is preliminary data.</text>
</comment>
<proteinExistence type="predicted"/>
<dbReference type="STRING" id="2018661.A0A2A2JLI5"/>
<feature type="chain" id="PRO_5011996764" description="Chondroitin proteoglycan 4 domain-containing protein" evidence="1">
    <location>
        <begin position="23"/>
        <end position="334"/>
    </location>
</feature>
<evidence type="ECO:0000256" key="1">
    <source>
        <dbReference type="SAM" id="SignalP"/>
    </source>
</evidence>
<evidence type="ECO:0000313" key="3">
    <source>
        <dbReference type="Proteomes" id="UP000218231"/>
    </source>
</evidence>
<feature type="signal peptide" evidence="1">
    <location>
        <begin position="1"/>
        <end position="22"/>
    </location>
</feature>
<gene>
    <name evidence="2" type="ORF">WR25_00137</name>
</gene>
<keyword evidence="3" id="KW-1185">Reference proteome</keyword>